<dbReference type="RefSeq" id="WP_013954754.1">
    <property type="nucleotide sequence ID" value="NZ_CP005933.1"/>
</dbReference>
<evidence type="ECO:0000313" key="7">
    <source>
        <dbReference type="EMBL" id="AIA33927.1"/>
    </source>
</evidence>
<dbReference type="GO" id="GO:0006152">
    <property type="term" value="P:purine nucleoside catabolic process"/>
    <property type="evidence" value="ECO:0007669"/>
    <property type="project" value="TreeGrafter"/>
</dbReference>
<reference evidence="7 8" key="1">
    <citation type="submission" date="2013-04" db="EMBL/GenBank/DDBJ databases">
        <authorList>
            <person name="Lin L."/>
            <person name="Zeng Z."/>
            <person name="Xie J."/>
            <person name="Luo L."/>
            <person name="Yang Z."/>
            <person name="Liang W."/>
            <person name="Lin H."/>
            <person name="Dong C."/>
            <person name="Sun Y."/>
        </authorList>
    </citation>
    <scope>NUCLEOTIDE SEQUENCE [LARGE SCALE GENOMIC DNA]</scope>
    <source>
        <strain evidence="7 8">CQ-W70</strain>
    </source>
</reference>
<dbReference type="Gene3D" id="3.40.50.1580">
    <property type="entry name" value="Nucleoside phosphorylase domain"/>
    <property type="match status" value="1"/>
</dbReference>
<evidence type="ECO:0000313" key="8">
    <source>
        <dbReference type="Proteomes" id="UP000027182"/>
    </source>
</evidence>
<dbReference type="PANTHER" id="PTHR43691">
    <property type="entry name" value="URIDINE PHOSPHORYLASE"/>
    <property type="match status" value="1"/>
</dbReference>
<dbReference type="GO" id="GO:0004731">
    <property type="term" value="F:purine-nucleoside phosphorylase activity"/>
    <property type="evidence" value="ECO:0007669"/>
    <property type="project" value="InterPro"/>
</dbReference>
<evidence type="ECO:0000256" key="3">
    <source>
        <dbReference type="ARBA" id="ARBA00022676"/>
    </source>
</evidence>
<dbReference type="GO" id="GO:0005829">
    <property type="term" value="C:cytosol"/>
    <property type="evidence" value="ECO:0007669"/>
    <property type="project" value="TreeGrafter"/>
</dbReference>
<evidence type="ECO:0000256" key="1">
    <source>
        <dbReference type="ARBA" id="ARBA00011888"/>
    </source>
</evidence>
<keyword evidence="4" id="KW-0808">Transferase</keyword>
<accession>A0A059Y8H2</accession>
<dbReference type="GO" id="GO:0004850">
    <property type="term" value="F:uridine phosphorylase activity"/>
    <property type="evidence" value="ECO:0007669"/>
    <property type="project" value="UniProtKB-EC"/>
</dbReference>
<dbReference type="PANTHER" id="PTHR43691:SF11">
    <property type="entry name" value="FI09636P-RELATED"/>
    <property type="match status" value="1"/>
</dbReference>
<dbReference type="PATRIC" id="fig|1316930.3.peg.357"/>
<keyword evidence="3" id="KW-0328">Glycosyltransferase</keyword>
<comment type="catalytic activity">
    <reaction evidence="5">
        <text>uridine + phosphate = alpha-D-ribose 1-phosphate + uracil</text>
        <dbReference type="Rhea" id="RHEA:24388"/>
        <dbReference type="ChEBI" id="CHEBI:16704"/>
        <dbReference type="ChEBI" id="CHEBI:17568"/>
        <dbReference type="ChEBI" id="CHEBI:43474"/>
        <dbReference type="ChEBI" id="CHEBI:57720"/>
        <dbReference type="EC" id="2.4.2.3"/>
    </reaction>
</comment>
<gene>
    <name evidence="7" type="ORF">K668_01735</name>
</gene>
<protein>
    <recommendedName>
        <fullName evidence="2">Uridine phosphorylase</fullName>
        <ecNumber evidence="1">2.4.2.3</ecNumber>
    </recommendedName>
</protein>
<dbReference type="InterPro" id="IPR004402">
    <property type="entry name" value="DeoD-type"/>
</dbReference>
<dbReference type="EMBL" id="CP005933">
    <property type="protein sequence ID" value="AIA33927.1"/>
    <property type="molecule type" value="Genomic_DNA"/>
</dbReference>
<name>A0A059Y8H2_MYCBV</name>
<proteinExistence type="predicted"/>
<dbReference type="EC" id="2.4.2.3" evidence="1"/>
<sequence>MPTPHLSCNKGEIAKIVLMPGDPLRAEYMAKKFLTNPKLVSSVRNIYFYTGEYKGKLVTIGASGMGVASMGIYAYELFTEYDVDVIIRLGSTGSYVDNLDIKQPVLVKRAYADGLGFVSLMTGEKTHNAYPDKEIVKLLKRSAKKKKINVLDVSCHTTDVFYSIRSLEETINKTKCQVVDNECFGLFTTAKRCNKKAAALLSVSENIVTGKSMTSDERLLEFSQMFEVALNALDNIYKYIEN</sequence>
<evidence type="ECO:0000256" key="2">
    <source>
        <dbReference type="ARBA" id="ARBA00021980"/>
    </source>
</evidence>
<dbReference type="SUPFAM" id="SSF53167">
    <property type="entry name" value="Purine and uridine phosphorylases"/>
    <property type="match status" value="1"/>
</dbReference>
<dbReference type="AlphaFoldDB" id="A0A059Y8H2"/>
<evidence type="ECO:0000259" key="6">
    <source>
        <dbReference type="Pfam" id="PF01048"/>
    </source>
</evidence>
<dbReference type="KEGG" id="mbq:K668_01735"/>
<dbReference type="InterPro" id="IPR000845">
    <property type="entry name" value="Nucleoside_phosphorylase_d"/>
</dbReference>
<dbReference type="Proteomes" id="UP000027182">
    <property type="component" value="Chromosome"/>
</dbReference>
<evidence type="ECO:0000256" key="4">
    <source>
        <dbReference type="ARBA" id="ARBA00022679"/>
    </source>
</evidence>
<dbReference type="HOGENOM" id="CLU_068457_2_0_14"/>
<dbReference type="Pfam" id="PF01048">
    <property type="entry name" value="PNP_UDP_1"/>
    <property type="match status" value="1"/>
</dbReference>
<evidence type="ECO:0000256" key="5">
    <source>
        <dbReference type="ARBA" id="ARBA00048447"/>
    </source>
</evidence>
<dbReference type="CDD" id="cd09006">
    <property type="entry name" value="PNP_EcPNPI-like"/>
    <property type="match status" value="1"/>
</dbReference>
<dbReference type="InterPro" id="IPR035994">
    <property type="entry name" value="Nucleoside_phosphorylase_sf"/>
</dbReference>
<organism evidence="7 8">
    <name type="scientific">Mycoplasmopsis bovis CQ-W70</name>
    <dbReference type="NCBI Taxonomy" id="1316930"/>
    <lineage>
        <taxon>Bacteria</taxon>
        <taxon>Bacillati</taxon>
        <taxon>Mycoplasmatota</taxon>
        <taxon>Mycoplasmoidales</taxon>
        <taxon>Metamycoplasmataceae</taxon>
        <taxon>Mycoplasmopsis</taxon>
    </lineage>
</organism>
<feature type="domain" description="Nucleoside phosphorylase" evidence="6">
    <location>
        <begin position="15"/>
        <end position="227"/>
    </location>
</feature>